<gene>
    <name evidence="1" type="ORF">CPter291_2417</name>
</gene>
<dbReference type="EMBL" id="CP013236">
    <property type="protein sequence ID" value="AMP14674.1"/>
    <property type="molecule type" value="Genomic_DNA"/>
</dbReference>
<proteinExistence type="predicted"/>
<dbReference type="Proteomes" id="UP000074914">
    <property type="component" value="Chromosome"/>
</dbReference>
<keyword evidence="2" id="KW-1185">Reference proteome</keyword>
<accession>A0ABM5Z732</accession>
<reference evidence="1 2" key="1">
    <citation type="submission" date="2015-11" db="EMBL/GenBank/DDBJ databases">
        <title>Exploring the genomic traits of fungus-feeding bacterial genus Collimonas.</title>
        <authorList>
            <person name="Song C."/>
            <person name="Schmidt R."/>
            <person name="de Jager V."/>
            <person name="Krzyzanowska D."/>
            <person name="Jongedijk E."/>
            <person name="Cankar K."/>
            <person name="Beekwilder J."/>
            <person name="van Veen A."/>
            <person name="de Boer W."/>
            <person name="van Veen J.A."/>
            <person name="Garbeva P."/>
        </authorList>
    </citation>
    <scope>NUCLEOTIDE SEQUENCE [LARGE SCALE GENOMIC DNA]</scope>
    <source>
        <strain evidence="1 2">Ter291</strain>
    </source>
</reference>
<evidence type="ECO:0000313" key="1">
    <source>
        <dbReference type="EMBL" id="AMP14674.1"/>
    </source>
</evidence>
<organism evidence="1 2">
    <name type="scientific">Collimonas pratensis</name>
    <dbReference type="NCBI Taxonomy" id="279113"/>
    <lineage>
        <taxon>Bacteria</taxon>
        <taxon>Pseudomonadati</taxon>
        <taxon>Pseudomonadota</taxon>
        <taxon>Betaproteobacteria</taxon>
        <taxon>Burkholderiales</taxon>
        <taxon>Oxalobacteraceae</taxon>
        <taxon>Collimonas</taxon>
    </lineage>
</organism>
<sequence>MFANPFIVLFNLVKQAAILRLDFPQQLASPLPHGIFQIPMIFQRVKHASGETVEKMQLIQVAANALPILTKNGIESQALHESRSAGRFVQIERA</sequence>
<evidence type="ECO:0000313" key="2">
    <source>
        <dbReference type="Proteomes" id="UP000074914"/>
    </source>
</evidence>
<name>A0ABM5Z732_9BURK</name>
<protein>
    <submittedName>
        <fullName evidence="1">Uncharacterized protein</fullName>
    </submittedName>
</protein>